<dbReference type="Pfam" id="PF09983">
    <property type="entry name" value="JetD_C"/>
    <property type="match status" value="1"/>
</dbReference>
<dbReference type="HOGENOM" id="CLU_093441_0_0_6"/>
<evidence type="ECO:0000313" key="2">
    <source>
        <dbReference type="EMBL" id="AFI83568.1"/>
    </source>
</evidence>
<dbReference type="InterPro" id="IPR024534">
    <property type="entry name" value="JetD_C"/>
</dbReference>
<dbReference type="Proteomes" id="UP000009144">
    <property type="component" value="Chromosome"/>
</dbReference>
<dbReference type="KEGG" id="mej:Q7A_722"/>
<dbReference type="AlphaFoldDB" id="I1XGP9"/>
<feature type="domain" description="Wadjet protein JetD C-terminal" evidence="1">
    <location>
        <begin position="127"/>
        <end position="264"/>
    </location>
</feature>
<evidence type="ECO:0000259" key="1">
    <source>
        <dbReference type="Pfam" id="PF09983"/>
    </source>
</evidence>
<proteinExistence type="predicted"/>
<protein>
    <recommendedName>
        <fullName evidence="1">Wadjet protein JetD C-terminal domain-containing protein</fullName>
    </recommendedName>
</protein>
<reference evidence="2 3" key="2">
    <citation type="journal article" date="2013" name="Int. J. Syst. Evol. Microbiol.">
        <title>Methylophaga nitratireducenticrescens sp. nov. and Methylophaga frappieri sp. nov., isolated from the biofilm of the methanol-fed denitrification system treating the seawater at the Montreal Biodome.</title>
        <authorList>
            <person name="Villeneuve C."/>
            <person name="Martineau C."/>
            <person name="Mauffrey F."/>
            <person name="Villemur R."/>
        </authorList>
    </citation>
    <scope>NUCLEOTIDE SEQUENCE [LARGE SCALE GENOMIC DNA]</scope>
    <source>
        <strain evidence="2 3">JAM1</strain>
    </source>
</reference>
<evidence type="ECO:0000313" key="3">
    <source>
        <dbReference type="Proteomes" id="UP000009144"/>
    </source>
</evidence>
<reference evidence="2 3" key="1">
    <citation type="journal article" date="2012" name="J. Bacteriol.">
        <title>Complete genome sequences of Methylophaga sp. strain JAM1 and Methylophaga sp. strain JAM7.</title>
        <authorList>
            <person name="Villeneuve C."/>
            <person name="Martineau C."/>
            <person name="Mauffrey F."/>
            <person name="Villemur R."/>
        </authorList>
    </citation>
    <scope>NUCLEOTIDE SEQUENCE [LARGE SCALE GENOMIC DNA]</scope>
    <source>
        <strain evidence="2 3">JAM1</strain>
    </source>
</reference>
<keyword evidence="3" id="KW-1185">Reference proteome</keyword>
<dbReference type="PATRIC" id="fig|754476.3.peg.712"/>
<dbReference type="STRING" id="754476.Q7A_722"/>
<sequence length="269" mass="31103">MNINGYLKKIEAGEPINFSRLLSLLPSSLQNNYRAYFSFELVSPQRWIVQCDESVINELKTIAEIPSNRIAAAVKGDSHKVAVSYGYVLIYHEGIKDSRPEVVYFESEAFIQPHSPKTNLILIENEENFFRWRDMLTVFNKMSDYNYSIENTDICLGSGNRCSSPLLVSWLTQYESILCAFDYDAKGLEMYQSLNTKLGNKVKFFMPEAFEALSSLFRMKPKDIKQLNKAVVLAHKMKFDQLADTFMSTRRFMEQESLLMEYEDESTTD</sequence>
<name>I1XGP9_METNJ</name>
<dbReference type="EMBL" id="CP003390">
    <property type="protein sequence ID" value="AFI83568.1"/>
    <property type="molecule type" value="Genomic_DNA"/>
</dbReference>
<dbReference type="eggNOG" id="ENOG50323BS">
    <property type="taxonomic scope" value="Bacteria"/>
</dbReference>
<organism evidence="2 3">
    <name type="scientific">Methylophaga nitratireducenticrescens</name>
    <dbReference type="NCBI Taxonomy" id="754476"/>
    <lineage>
        <taxon>Bacteria</taxon>
        <taxon>Pseudomonadati</taxon>
        <taxon>Pseudomonadota</taxon>
        <taxon>Gammaproteobacteria</taxon>
        <taxon>Thiotrichales</taxon>
        <taxon>Piscirickettsiaceae</taxon>
        <taxon>Methylophaga</taxon>
    </lineage>
</organism>
<dbReference type="RefSeq" id="WP_014705943.1">
    <property type="nucleotide sequence ID" value="NC_017857.3"/>
</dbReference>
<accession>I1XGP9</accession>
<gene>
    <name evidence="2" type="ordered locus">Q7A_722</name>
</gene>
<dbReference type="OrthoDB" id="5759008at2"/>